<reference evidence="2" key="1">
    <citation type="journal article" date="2023" name="G3 (Bethesda)">
        <title>Genome assembly and association tests identify interacting loci associated with vigor, precocity, and sex in interspecific pistachio rootstocks.</title>
        <authorList>
            <person name="Palmer W."/>
            <person name="Jacygrad E."/>
            <person name="Sagayaradj S."/>
            <person name="Cavanaugh K."/>
            <person name="Han R."/>
            <person name="Bertier L."/>
            <person name="Beede B."/>
            <person name="Kafkas S."/>
            <person name="Golino D."/>
            <person name="Preece J."/>
            <person name="Michelmore R."/>
        </authorList>
    </citation>
    <scope>NUCLEOTIDE SEQUENCE [LARGE SCALE GENOMIC DNA]</scope>
</reference>
<dbReference type="EMBL" id="CM047902">
    <property type="protein sequence ID" value="KAJ0094847.1"/>
    <property type="molecule type" value="Genomic_DNA"/>
</dbReference>
<keyword evidence="2" id="KW-1185">Reference proteome</keyword>
<accession>A0ACC1B7G4</accession>
<evidence type="ECO:0000313" key="2">
    <source>
        <dbReference type="Proteomes" id="UP001164250"/>
    </source>
</evidence>
<organism evidence="1 2">
    <name type="scientific">Pistacia atlantica</name>
    <dbReference type="NCBI Taxonomy" id="434234"/>
    <lineage>
        <taxon>Eukaryota</taxon>
        <taxon>Viridiplantae</taxon>
        <taxon>Streptophyta</taxon>
        <taxon>Embryophyta</taxon>
        <taxon>Tracheophyta</taxon>
        <taxon>Spermatophyta</taxon>
        <taxon>Magnoliopsida</taxon>
        <taxon>eudicotyledons</taxon>
        <taxon>Gunneridae</taxon>
        <taxon>Pentapetalae</taxon>
        <taxon>rosids</taxon>
        <taxon>malvids</taxon>
        <taxon>Sapindales</taxon>
        <taxon>Anacardiaceae</taxon>
        <taxon>Pistacia</taxon>
    </lineage>
</organism>
<name>A0ACC1B7G4_9ROSI</name>
<gene>
    <name evidence="1" type="ORF">Patl1_17207</name>
</gene>
<sequence>MTWPPSNLLVTNPRLAAQSIFTDSARCVDPLDTRVLSSSQPETHLDSSSSPPSSPSLAPVTHDSAPLAPQDLAPSLSIPHSHIITRSQTGHSKPRSFPDFHLYYSTRHPLQALHAGMVISEPCTYAQAAPIPEWHAAMESEFQALLKNETWSLLSRPKSNHPPRAASMVVCLCSTPMAAFQICLQVWFTSSLLADGLDVAGQAILACSFLRRTISGQQLQQTDYCR</sequence>
<evidence type="ECO:0000313" key="1">
    <source>
        <dbReference type="EMBL" id="KAJ0094847.1"/>
    </source>
</evidence>
<comment type="caution">
    <text evidence="1">The sequence shown here is derived from an EMBL/GenBank/DDBJ whole genome shotgun (WGS) entry which is preliminary data.</text>
</comment>
<proteinExistence type="predicted"/>
<protein>
    <submittedName>
        <fullName evidence="1">Uncharacterized protein</fullName>
    </submittedName>
</protein>
<dbReference type="Proteomes" id="UP001164250">
    <property type="component" value="Chromosome 6"/>
</dbReference>